<accession>A0ABS8U100</accession>
<evidence type="ECO:0000313" key="2">
    <source>
        <dbReference type="Proteomes" id="UP001199919"/>
    </source>
</evidence>
<dbReference type="EMBL" id="JAJPWV010000003">
    <property type="protein sequence ID" value="MCD8740779.1"/>
    <property type="molecule type" value="Genomic_DNA"/>
</dbReference>
<dbReference type="Gene3D" id="3.50.50.60">
    <property type="entry name" value="FAD/NAD(P)-binding domain"/>
    <property type="match status" value="1"/>
</dbReference>
<keyword evidence="2" id="KW-1185">Reference proteome</keyword>
<dbReference type="RefSeq" id="WP_232177181.1">
    <property type="nucleotide sequence ID" value="NZ_JAJPWV010000003.1"/>
</dbReference>
<dbReference type="SUPFAM" id="SSF51905">
    <property type="entry name" value="FAD/NAD(P)-binding domain"/>
    <property type="match status" value="1"/>
</dbReference>
<reference evidence="1 2" key="1">
    <citation type="submission" date="2021-12" db="EMBL/GenBank/DDBJ databases">
        <title>Mucilaginibacter roseus genome.</title>
        <authorList>
            <person name="Ferreira J.R."/>
            <person name="Newman J.D."/>
        </authorList>
    </citation>
    <scope>NUCLEOTIDE SEQUENCE [LARGE SCALE GENOMIC DNA]</scope>
    <source>
        <strain evidence="1 2">LMG 28454</strain>
    </source>
</reference>
<name>A0ABS8U100_9SPHI</name>
<protein>
    <recommendedName>
        <fullName evidence="3">FAD-binding protein</fullName>
    </recommendedName>
</protein>
<proteinExistence type="predicted"/>
<organism evidence="1 2">
    <name type="scientific">Mucilaginibacter roseus</name>
    <dbReference type="NCBI Taxonomy" id="1528868"/>
    <lineage>
        <taxon>Bacteria</taxon>
        <taxon>Pseudomonadati</taxon>
        <taxon>Bacteroidota</taxon>
        <taxon>Sphingobacteriia</taxon>
        <taxon>Sphingobacteriales</taxon>
        <taxon>Sphingobacteriaceae</taxon>
        <taxon>Mucilaginibacter</taxon>
    </lineage>
</organism>
<dbReference type="InterPro" id="IPR036188">
    <property type="entry name" value="FAD/NAD-bd_sf"/>
</dbReference>
<sequence length="45" mass="5052">MCQKIAIIVGAGSAGLTAAYELLKRTDIYPLYLRKAMSWEEFSEL</sequence>
<comment type="caution">
    <text evidence="1">The sequence shown here is derived from an EMBL/GenBank/DDBJ whole genome shotgun (WGS) entry which is preliminary data.</text>
</comment>
<gene>
    <name evidence="1" type="ORF">LT679_09225</name>
</gene>
<evidence type="ECO:0000313" key="1">
    <source>
        <dbReference type="EMBL" id="MCD8740779.1"/>
    </source>
</evidence>
<dbReference type="Proteomes" id="UP001199919">
    <property type="component" value="Unassembled WGS sequence"/>
</dbReference>
<evidence type="ECO:0008006" key="3">
    <source>
        <dbReference type="Google" id="ProtNLM"/>
    </source>
</evidence>